<feature type="region of interest" description="Disordered" evidence="1">
    <location>
        <begin position="54"/>
        <end position="81"/>
    </location>
</feature>
<keyword evidence="3" id="KW-1185">Reference proteome</keyword>
<evidence type="ECO:0000256" key="1">
    <source>
        <dbReference type="SAM" id="MobiDB-lite"/>
    </source>
</evidence>
<organism evidence="2 3">
    <name type="scientific">Xylocopa violacea</name>
    <name type="common">Violet carpenter bee</name>
    <name type="synonym">Apis violacea</name>
    <dbReference type="NCBI Taxonomy" id="135666"/>
    <lineage>
        <taxon>Eukaryota</taxon>
        <taxon>Metazoa</taxon>
        <taxon>Ecdysozoa</taxon>
        <taxon>Arthropoda</taxon>
        <taxon>Hexapoda</taxon>
        <taxon>Insecta</taxon>
        <taxon>Pterygota</taxon>
        <taxon>Neoptera</taxon>
        <taxon>Endopterygota</taxon>
        <taxon>Hymenoptera</taxon>
        <taxon>Apocrita</taxon>
        <taxon>Aculeata</taxon>
        <taxon>Apoidea</taxon>
        <taxon>Anthophila</taxon>
        <taxon>Apidae</taxon>
        <taxon>Xylocopa</taxon>
        <taxon>Xylocopa</taxon>
    </lineage>
</organism>
<dbReference type="EMBL" id="CAXAJV020001281">
    <property type="protein sequence ID" value="CAL7933735.1"/>
    <property type="molecule type" value="Genomic_DNA"/>
</dbReference>
<dbReference type="Proteomes" id="UP001642520">
    <property type="component" value="Unassembled WGS sequence"/>
</dbReference>
<dbReference type="Gene3D" id="3.40.190.10">
    <property type="entry name" value="Periplasmic binding protein-like II"/>
    <property type="match status" value="2"/>
</dbReference>
<evidence type="ECO:0000313" key="3">
    <source>
        <dbReference type="Proteomes" id="UP001642520"/>
    </source>
</evidence>
<accession>A0ABP1N250</accession>
<sequence length="400" mass="44407">MLPKMKVSTNTSTQDEVRSESKSATIIMNKLAHTTVSSECSQTSKSCEMKIEQKDLKGTEKQKEVQSQDENPADSKREYSRSKVVESKNIEIKVENIQTEDRQTVTSQRKMFPISNICTQNPSNVAVPRKCSPLPTPLLGERPIVLATHLVPSLPVSLFEVLLEAIEAAIEKPVVLLHEPRNNRPVAKEVTDIAILPASDNWQDGELLPASFCFEHNLNKNNSPCVYADVVVAADCASHIEGITDLRGHRCSLPDRKKKVGVAALLFNYLYMKGEGPAFFGNTLDTDTHVASLQMVAGKQAEMAILESPVITCHKNTLPGINSLQVLTSLGPLPPYRIMVKKTFPDILKKKIAAYLLNASQDIEWREKFAPYGVTSFTRNSETFYELDDIKNVATSGPYY</sequence>
<name>A0ABP1N250_XYLVO</name>
<dbReference type="PANTHER" id="PTHR35841:SF1">
    <property type="entry name" value="PHOSPHONATES-BINDING PERIPLASMIC PROTEIN"/>
    <property type="match status" value="1"/>
</dbReference>
<dbReference type="PANTHER" id="PTHR35841">
    <property type="entry name" value="PHOSPHONATES-BINDING PERIPLASMIC PROTEIN"/>
    <property type="match status" value="1"/>
</dbReference>
<dbReference type="Pfam" id="PF12974">
    <property type="entry name" value="Phosphonate-bd"/>
    <property type="match status" value="1"/>
</dbReference>
<feature type="region of interest" description="Disordered" evidence="1">
    <location>
        <begin position="1"/>
        <end position="24"/>
    </location>
</feature>
<reference evidence="2 3" key="1">
    <citation type="submission" date="2024-08" db="EMBL/GenBank/DDBJ databases">
        <authorList>
            <person name="Will J Nash"/>
            <person name="Angela Man"/>
            <person name="Seanna McTaggart"/>
            <person name="Kendall Baker"/>
            <person name="Tom Barker"/>
            <person name="Leah Catchpole"/>
            <person name="Alex Durrant"/>
            <person name="Karim Gharbi"/>
            <person name="Naomi Irish"/>
            <person name="Gemy Kaithakottil"/>
            <person name="Debby Ku"/>
            <person name="Aaliyah Providence"/>
            <person name="Felix Shaw"/>
            <person name="David Swarbreck"/>
            <person name="Chris Watkins"/>
            <person name="Ann M. McCartney"/>
            <person name="Giulio Formenti"/>
            <person name="Alice Mouton"/>
            <person name="Noel Vella"/>
            <person name="Bjorn M von Reumont"/>
            <person name="Adriana Vella"/>
            <person name="Wilfried Haerty"/>
        </authorList>
    </citation>
    <scope>NUCLEOTIDE SEQUENCE [LARGE SCALE GENOMIC DNA]</scope>
</reference>
<dbReference type="SUPFAM" id="SSF53850">
    <property type="entry name" value="Periplasmic binding protein-like II"/>
    <property type="match status" value="1"/>
</dbReference>
<evidence type="ECO:0000313" key="2">
    <source>
        <dbReference type="EMBL" id="CAL7933735.1"/>
    </source>
</evidence>
<protein>
    <submittedName>
        <fullName evidence="2">Uncharacterized protein</fullName>
    </submittedName>
</protein>
<gene>
    <name evidence="2" type="ORF">XYLVIOL_LOCUS610</name>
</gene>
<comment type="caution">
    <text evidence="2">The sequence shown here is derived from an EMBL/GenBank/DDBJ whole genome shotgun (WGS) entry which is preliminary data.</text>
</comment>
<proteinExistence type="predicted"/>
<feature type="compositionally biased region" description="Basic and acidic residues" evidence="1">
    <location>
        <begin position="54"/>
        <end position="66"/>
    </location>
</feature>